<dbReference type="RefSeq" id="WP_169224569.1">
    <property type="nucleotide sequence ID" value="NZ_JABBGC010000001.1"/>
</dbReference>
<sequence length="128" mass="14590">MNITITEVKDKYLLFDSPRGQGIGFFANQRLEPGSNHGVEFDFMEDLHTNVNTRIGTTRMFGFYQEDDFVIVVGNVESVDEDDVICLRIDMSCIILAYKSDVLIREGDTLEIRLHKDQFKVTSIGTGY</sequence>
<evidence type="ECO:0000313" key="1">
    <source>
        <dbReference type="EMBL" id="NML37510.1"/>
    </source>
</evidence>
<dbReference type="EMBL" id="JABBGC010000001">
    <property type="protein sequence ID" value="NML37510.1"/>
    <property type="molecule type" value="Genomic_DNA"/>
</dbReference>
<comment type="caution">
    <text evidence="1">The sequence shown here is derived from an EMBL/GenBank/DDBJ whole genome shotgun (WGS) entry which is preliminary data.</text>
</comment>
<dbReference type="Proteomes" id="UP000583266">
    <property type="component" value="Unassembled WGS sequence"/>
</dbReference>
<accession>A0A848GLD5</accession>
<dbReference type="AlphaFoldDB" id="A0A848GLD5"/>
<protein>
    <submittedName>
        <fullName evidence="1">Uncharacterized protein</fullName>
    </submittedName>
</protein>
<name>A0A848GLD5_9BACT</name>
<keyword evidence="2" id="KW-1185">Reference proteome</keyword>
<proteinExistence type="predicted"/>
<reference evidence="1 2" key="1">
    <citation type="submission" date="2020-04" db="EMBL/GenBank/DDBJ databases">
        <title>Chitinophaga sp. G-6-1-13 sp. nov., isolated from soil.</title>
        <authorList>
            <person name="Dahal R.H."/>
            <person name="Chaudhary D.K."/>
        </authorList>
    </citation>
    <scope>NUCLEOTIDE SEQUENCE [LARGE SCALE GENOMIC DNA]</scope>
    <source>
        <strain evidence="1 2">G-6-1-13</strain>
    </source>
</reference>
<evidence type="ECO:0000313" key="2">
    <source>
        <dbReference type="Proteomes" id="UP000583266"/>
    </source>
</evidence>
<organism evidence="1 2">
    <name type="scientific">Chitinophaga fulva</name>
    <dbReference type="NCBI Taxonomy" id="2728842"/>
    <lineage>
        <taxon>Bacteria</taxon>
        <taxon>Pseudomonadati</taxon>
        <taxon>Bacteroidota</taxon>
        <taxon>Chitinophagia</taxon>
        <taxon>Chitinophagales</taxon>
        <taxon>Chitinophagaceae</taxon>
        <taxon>Chitinophaga</taxon>
    </lineage>
</organism>
<gene>
    <name evidence="1" type="ORF">HHL17_09940</name>
</gene>